<evidence type="ECO:0000256" key="7">
    <source>
        <dbReference type="ARBA" id="ARBA00023136"/>
    </source>
</evidence>
<dbReference type="OrthoDB" id="8036461at2"/>
<keyword evidence="7" id="KW-0472">Membrane</keyword>
<dbReference type="InterPro" id="IPR003593">
    <property type="entry name" value="AAA+_ATPase"/>
</dbReference>
<dbReference type="SMART" id="SM00382">
    <property type="entry name" value="AAA"/>
    <property type="match status" value="2"/>
</dbReference>
<dbReference type="InterPro" id="IPR003439">
    <property type="entry name" value="ABC_transporter-like_ATP-bd"/>
</dbReference>
<keyword evidence="10" id="KW-1185">Reference proteome</keyword>
<evidence type="ECO:0000313" key="9">
    <source>
        <dbReference type="EMBL" id="KAA8883067.1"/>
    </source>
</evidence>
<gene>
    <name evidence="9" type="ORF">F3087_38390</name>
</gene>
<dbReference type="InterPro" id="IPR017871">
    <property type="entry name" value="ABC_transporter-like_CS"/>
</dbReference>
<evidence type="ECO:0000313" key="10">
    <source>
        <dbReference type="Proteomes" id="UP000323876"/>
    </source>
</evidence>
<dbReference type="PROSITE" id="PS00211">
    <property type="entry name" value="ABC_TRANSPORTER_1"/>
    <property type="match status" value="2"/>
</dbReference>
<dbReference type="NCBIfam" id="NF008453">
    <property type="entry name" value="PRK11308.1"/>
    <property type="match status" value="2"/>
</dbReference>
<dbReference type="AlphaFoldDB" id="A0A5N0E0X9"/>
<dbReference type="RefSeq" id="WP_150407053.1">
    <property type="nucleotide sequence ID" value="NZ_VXLC01000027.1"/>
</dbReference>
<dbReference type="InterPro" id="IPR050388">
    <property type="entry name" value="ABC_Ni/Peptide_Import"/>
</dbReference>
<dbReference type="SUPFAM" id="SSF52540">
    <property type="entry name" value="P-loop containing nucleoside triphosphate hydrolases"/>
    <property type="match status" value="2"/>
</dbReference>
<keyword evidence="6 9" id="KW-0067">ATP-binding</keyword>
<comment type="caution">
    <text evidence="9">The sequence shown here is derived from an EMBL/GenBank/DDBJ whole genome shotgun (WGS) entry which is preliminary data.</text>
</comment>
<evidence type="ECO:0000256" key="5">
    <source>
        <dbReference type="ARBA" id="ARBA00022741"/>
    </source>
</evidence>
<evidence type="ECO:0000259" key="8">
    <source>
        <dbReference type="PROSITE" id="PS50893"/>
    </source>
</evidence>
<proteinExistence type="inferred from homology"/>
<evidence type="ECO:0000256" key="6">
    <source>
        <dbReference type="ARBA" id="ARBA00022840"/>
    </source>
</evidence>
<dbReference type="Gene3D" id="3.40.50.300">
    <property type="entry name" value="P-loop containing nucleotide triphosphate hydrolases"/>
    <property type="match status" value="2"/>
</dbReference>
<reference evidence="9 10" key="1">
    <citation type="submission" date="2019-09" db="EMBL/GenBank/DDBJ databases">
        <authorList>
            <person name="Wang X."/>
        </authorList>
    </citation>
    <scope>NUCLEOTIDE SEQUENCE [LARGE SCALE GENOMIC DNA]</scope>
    <source>
        <strain evidence="9 10">CICC 11023</strain>
    </source>
</reference>
<keyword evidence="3" id="KW-0813">Transport</keyword>
<protein>
    <submittedName>
        <fullName evidence="9">ABC transporter ATP-binding protein</fullName>
    </submittedName>
</protein>
<dbReference type="PANTHER" id="PTHR43297:SF2">
    <property type="entry name" value="DIPEPTIDE TRANSPORT ATP-BINDING PROTEIN DPPD"/>
    <property type="match status" value="1"/>
</dbReference>
<dbReference type="GO" id="GO:0005886">
    <property type="term" value="C:plasma membrane"/>
    <property type="evidence" value="ECO:0007669"/>
    <property type="project" value="UniProtKB-SubCell"/>
</dbReference>
<organism evidence="9 10">
    <name type="scientific">Nocardia colli</name>
    <dbReference type="NCBI Taxonomy" id="2545717"/>
    <lineage>
        <taxon>Bacteria</taxon>
        <taxon>Bacillati</taxon>
        <taxon>Actinomycetota</taxon>
        <taxon>Actinomycetes</taxon>
        <taxon>Mycobacteriales</taxon>
        <taxon>Nocardiaceae</taxon>
        <taxon>Nocardia</taxon>
    </lineage>
</organism>
<dbReference type="GO" id="GO:0016887">
    <property type="term" value="F:ATP hydrolysis activity"/>
    <property type="evidence" value="ECO:0007669"/>
    <property type="project" value="InterPro"/>
</dbReference>
<sequence length="548" mass="59122">MTTPPVLAVHDLGIAINDQTIVRDLGFTIERGKTLALVGESGSGKSLTALSVLGLLPPGSTTTGTVTLSGKSLSGMRPEALRQVRRSDIGVVFQDPAAAFDPVYRIGRQLREVIRTDRTYSKQQADSLVLELFERVKINDPERVAASYPHEISGGQLQRAMIAMAISRAPQLIIADEPTTALDANVQAEVLQLFRELQQDSAIAILLITHDMGVVADLADDVVVLRNGSPVESGPAEQVLIAPRQDYTKTLLAAVLQLEPPTSSSVAEQAKPVIEVENLTVDYRKAGATFTALREANLVVREHQIVALVGESGAGKSTLGRALCGLVTPAAGRVTLNGEPIAVLQKRSRRALGKQLGVVFQDPMSSLNPQHTVLQSIELPLRVHTALDGTQRRERVEELLDEVSLDPDLITRYPRQLSGGQRQRVAIARALAVQPDVLVLDEPTSALDAAVQASVLALIRRLQSKLGFAAVFITHDFAIVQQLADHVVVLRDGAIVEQGPTAQVLTEPRSPYTQRLLLAVPVAEPEAQQRRRALWAQTQSAVLVNSLD</sequence>
<name>A0A5N0E0X9_9NOCA</name>
<feature type="domain" description="ABC transporter" evidence="8">
    <location>
        <begin position="7"/>
        <end position="252"/>
    </location>
</feature>
<comment type="similarity">
    <text evidence="2">Belongs to the ABC transporter superfamily.</text>
</comment>
<feature type="domain" description="ABC transporter" evidence="8">
    <location>
        <begin position="274"/>
        <end position="517"/>
    </location>
</feature>
<evidence type="ECO:0000256" key="2">
    <source>
        <dbReference type="ARBA" id="ARBA00005417"/>
    </source>
</evidence>
<dbReference type="GO" id="GO:0015833">
    <property type="term" value="P:peptide transport"/>
    <property type="evidence" value="ECO:0007669"/>
    <property type="project" value="InterPro"/>
</dbReference>
<dbReference type="Proteomes" id="UP000323876">
    <property type="component" value="Unassembled WGS sequence"/>
</dbReference>
<dbReference type="Pfam" id="PF08352">
    <property type="entry name" value="oligo_HPY"/>
    <property type="match status" value="2"/>
</dbReference>
<evidence type="ECO:0000256" key="1">
    <source>
        <dbReference type="ARBA" id="ARBA00004202"/>
    </source>
</evidence>
<accession>A0A5N0E0X9</accession>
<dbReference type="PROSITE" id="PS50893">
    <property type="entry name" value="ABC_TRANSPORTER_2"/>
    <property type="match status" value="2"/>
</dbReference>
<dbReference type="EMBL" id="VXLC01000027">
    <property type="protein sequence ID" value="KAA8883067.1"/>
    <property type="molecule type" value="Genomic_DNA"/>
</dbReference>
<dbReference type="GO" id="GO:0005524">
    <property type="term" value="F:ATP binding"/>
    <property type="evidence" value="ECO:0007669"/>
    <property type="project" value="UniProtKB-KW"/>
</dbReference>
<dbReference type="NCBIfam" id="NF007739">
    <property type="entry name" value="PRK10419.1"/>
    <property type="match status" value="2"/>
</dbReference>
<dbReference type="CDD" id="cd03257">
    <property type="entry name" value="ABC_NikE_OppD_transporters"/>
    <property type="match status" value="2"/>
</dbReference>
<keyword evidence="5" id="KW-0547">Nucleotide-binding</keyword>
<dbReference type="PANTHER" id="PTHR43297">
    <property type="entry name" value="OLIGOPEPTIDE TRANSPORT ATP-BINDING PROTEIN APPD"/>
    <property type="match status" value="1"/>
</dbReference>
<comment type="subcellular location">
    <subcellularLocation>
        <location evidence="1">Cell membrane</location>
        <topology evidence="1">Peripheral membrane protein</topology>
    </subcellularLocation>
</comment>
<evidence type="ECO:0000256" key="4">
    <source>
        <dbReference type="ARBA" id="ARBA00022475"/>
    </source>
</evidence>
<dbReference type="InterPro" id="IPR027417">
    <property type="entry name" value="P-loop_NTPase"/>
</dbReference>
<dbReference type="Pfam" id="PF00005">
    <property type="entry name" value="ABC_tran"/>
    <property type="match status" value="2"/>
</dbReference>
<keyword evidence="4" id="KW-1003">Cell membrane</keyword>
<dbReference type="InterPro" id="IPR013563">
    <property type="entry name" value="Oligopep_ABC_C"/>
</dbReference>
<evidence type="ECO:0000256" key="3">
    <source>
        <dbReference type="ARBA" id="ARBA00022448"/>
    </source>
</evidence>